<feature type="compositionally biased region" description="Basic and acidic residues" evidence="1">
    <location>
        <begin position="103"/>
        <end position="118"/>
    </location>
</feature>
<feature type="region of interest" description="Disordered" evidence="1">
    <location>
        <begin position="91"/>
        <end position="133"/>
    </location>
</feature>
<sequence>MVPKLKIRRWRVVGDQGDISLQPPVPRTASVSDVVIPQASEVIAGISSTILSVLRIVVGVSSILSPKEFSFSSEDIRRLDNRRMVADKEGELDMLRRGTQGDGDEKNYWKAKRGREAPSWKAGKHTLFSRGAT</sequence>
<keyword evidence="3" id="KW-1185">Reference proteome</keyword>
<name>A0ABD1TQP5_9LAMI</name>
<evidence type="ECO:0000256" key="1">
    <source>
        <dbReference type="SAM" id="MobiDB-lite"/>
    </source>
</evidence>
<protein>
    <submittedName>
        <fullName evidence="2">Uncharacterized protein</fullName>
    </submittedName>
</protein>
<gene>
    <name evidence="2" type="ORF">Fot_28761</name>
</gene>
<comment type="caution">
    <text evidence="2">The sequence shown here is derived from an EMBL/GenBank/DDBJ whole genome shotgun (WGS) entry which is preliminary data.</text>
</comment>
<dbReference type="Proteomes" id="UP001604277">
    <property type="component" value="Unassembled WGS sequence"/>
</dbReference>
<reference evidence="3" key="1">
    <citation type="submission" date="2024-07" db="EMBL/GenBank/DDBJ databases">
        <title>Two chromosome-level genome assemblies of Korean endemic species Abeliophyllum distichum and Forsythia ovata (Oleaceae).</title>
        <authorList>
            <person name="Jang H."/>
        </authorList>
    </citation>
    <scope>NUCLEOTIDE SEQUENCE [LARGE SCALE GENOMIC DNA]</scope>
</reference>
<evidence type="ECO:0000313" key="3">
    <source>
        <dbReference type="Proteomes" id="UP001604277"/>
    </source>
</evidence>
<organism evidence="2 3">
    <name type="scientific">Forsythia ovata</name>
    <dbReference type="NCBI Taxonomy" id="205694"/>
    <lineage>
        <taxon>Eukaryota</taxon>
        <taxon>Viridiplantae</taxon>
        <taxon>Streptophyta</taxon>
        <taxon>Embryophyta</taxon>
        <taxon>Tracheophyta</taxon>
        <taxon>Spermatophyta</taxon>
        <taxon>Magnoliopsida</taxon>
        <taxon>eudicotyledons</taxon>
        <taxon>Gunneridae</taxon>
        <taxon>Pentapetalae</taxon>
        <taxon>asterids</taxon>
        <taxon>lamiids</taxon>
        <taxon>Lamiales</taxon>
        <taxon>Oleaceae</taxon>
        <taxon>Forsythieae</taxon>
        <taxon>Forsythia</taxon>
    </lineage>
</organism>
<dbReference type="AlphaFoldDB" id="A0ABD1TQP5"/>
<accession>A0ABD1TQP5</accession>
<dbReference type="EMBL" id="JBFOLJ010000008">
    <property type="protein sequence ID" value="KAL2514790.1"/>
    <property type="molecule type" value="Genomic_DNA"/>
</dbReference>
<evidence type="ECO:0000313" key="2">
    <source>
        <dbReference type="EMBL" id="KAL2514790.1"/>
    </source>
</evidence>
<proteinExistence type="predicted"/>